<dbReference type="InterPro" id="IPR051784">
    <property type="entry name" value="Nod_factor_ABC_transporter"/>
</dbReference>
<dbReference type="Pfam" id="PF01061">
    <property type="entry name" value="ABC2_membrane"/>
    <property type="match status" value="1"/>
</dbReference>
<feature type="transmembrane region" description="Helical" evidence="6">
    <location>
        <begin position="69"/>
        <end position="93"/>
    </location>
</feature>
<keyword evidence="5" id="KW-0046">Antibiotic resistance</keyword>
<dbReference type="InterPro" id="IPR000412">
    <property type="entry name" value="ABC_2_transport"/>
</dbReference>
<evidence type="ECO:0000313" key="8">
    <source>
        <dbReference type="EMBL" id="ADG87633.1"/>
    </source>
</evidence>
<reference evidence="8 9" key="1">
    <citation type="submission" date="2010-01" db="EMBL/GenBank/DDBJ databases">
        <title>The complete genome of Thermobispora bispora DSM 43833.</title>
        <authorList>
            <consortium name="US DOE Joint Genome Institute (JGI-PGF)"/>
            <person name="Lucas S."/>
            <person name="Copeland A."/>
            <person name="Lapidus A."/>
            <person name="Glavina del Rio T."/>
            <person name="Dalin E."/>
            <person name="Tice H."/>
            <person name="Bruce D."/>
            <person name="Goodwin L."/>
            <person name="Pitluck S."/>
            <person name="Kyrpides N."/>
            <person name="Mavromatis K."/>
            <person name="Ivanova N."/>
            <person name="Mikhailova N."/>
            <person name="Chertkov O."/>
            <person name="Brettin T."/>
            <person name="Detter J.C."/>
            <person name="Han C."/>
            <person name="Larimer F."/>
            <person name="Land M."/>
            <person name="Hauser L."/>
            <person name="Markowitz V."/>
            <person name="Cheng J.-F."/>
            <person name="Hugenholtz P."/>
            <person name="Woyke T."/>
            <person name="Wu D."/>
            <person name="Jando M."/>
            <person name="Schneider S."/>
            <person name="Klenk H.-P."/>
            <person name="Eisen J.A."/>
        </authorList>
    </citation>
    <scope>NUCLEOTIDE SEQUENCE [LARGE SCALE GENOMIC DNA]</scope>
    <source>
        <strain evidence="9">ATCC 19993 / DSM 43833 / CBS 139.67 / JCM 10125 / KCTC 9307 / NBRC 14880 / R51</strain>
    </source>
</reference>
<dbReference type="InterPro" id="IPR047817">
    <property type="entry name" value="ABC2_TM_bact-type"/>
</dbReference>
<dbReference type="PANTHER" id="PTHR43229:SF2">
    <property type="entry name" value="NODULATION PROTEIN J"/>
    <property type="match status" value="1"/>
</dbReference>
<protein>
    <recommendedName>
        <fullName evidence="6">Transport permease protein</fullName>
    </recommendedName>
</protein>
<comment type="similarity">
    <text evidence="6">Belongs to the ABC-2 integral membrane protein family.</text>
</comment>
<dbReference type="PROSITE" id="PS51012">
    <property type="entry name" value="ABC_TM2"/>
    <property type="match status" value="1"/>
</dbReference>
<dbReference type="Proteomes" id="UP000006640">
    <property type="component" value="Chromosome"/>
</dbReference>
<feature type="transmembrane region" description="Helical" evidence="6">
    <location>
        <begin position="37"/>
        <end position="57"/>
    </location>
</feature>
<dbReference type="OrthoDB" id="9786643at2"/>
<dbReference type="AlphaFoldDB" id="D6Y738"/>
<keyword evidence="2 6" id="KW-0812">Transmembrane</keyword>
<evidence type="ECO:0000256" key="1">
    <source>
        <dbReference type="ARBA" id="ARBA00004141"/>
    </source>
</evidence>
<feature type="transmembrane region" description="Helical" evidence="6">
    <location>
        <begin position="182"/>
        <end position="203"/>
    </location>
</feature>
<evidence type="ECO:0000256" key="2">
    <source>
        <dbReference type="ARBA" id="ARBA00022692"/>
    </source>
</evidence>
<keyword evidence="9" id="KW-1185">Reference proteome</keyword>
<dbReference type="GO" id="GO:0046677">
    <property type="term" value="P:response to antibiotic"/>
    <property type="evidence" value="ECO:0007669"/>
    <property type="project" value="UniProtKB-KW"/>
</dbReference>
<dbReference type="KEGG" id="tbi:Tbis_0909"/>
<dbReference type="InterPro" id="IPR013525">
    <property type="entry name" value="ABC2_TM"/>
</dbReference>
<proteinExistence type="inferred from homology"/>
<dbReference type="RefSeq" id="WP_013131166.1">
    <property type="nucleotide sequence ID" value="NC_014165.1"/>
</dbReference>
<keyword evidence="3 6" id="KW-1133">Transmembrane helix</keyword>
<keyword evidence="6" id="KW-1003">Cell membrane</keyword>
<feature type="transmembrane region" description="Helical" evidence="6">
    <location>
        <begin position="249"/>
        <end position="268"/>
    </location>
</feature>
<comment type="subcellular location">
    <subcellularLocation>
        <location evidence="6">Cell membrane</location>
        <topology evidence="6">Multi-pass membrane protein</topology>
    </subcellularLocation>
    <subcellularLocation>
        <location evidence="1">Membrane</location>
        <topology evidence="1">Multi-pass membrane protein</topology>
    </subcellularLocation>
</comment>
<gene>
    <name evidence="8" type="ordered locus">Tbis_0909</name>
</gene>
<evidence type="ECO:0000259" key="7">
    <source>
        <dbReference type="PROSITE" id="PS51012"/>
    </source>
</evidence>
<dbReference type="EMBL" id="CP001874">
    <property type="protein sequence ID" value="ADG87633.1"/>
    <property type="molecule type" value="Genomic_DNA"/>
</dbReference>
<dbReference type="GO" id="GO:0140359">
    <property type="term" value="F:ABC-type transporter activity"/>
    <property type="evidence" value="ECO:0007669"/>
    <property type="project" value="InterPro"/>
</dbReference>
<name>D6Y738_THEBD</name>
<dbReference type="GO" id="GO:0043190">
    <property type="term" value="C:ATP-binding cassette (ABC) transporter complex"/>
    <property type="evidence" value="ECO:0007669"/>
    <property type="project" value="InterPro"/>
</dbReference>
<evidence type="ECO:0000256" key="4">
    <source>
        <dbReference type="ARBA" id="ARBA00023136"/>
    </source>
</evidence>
<evidence type="ECO:0000256" key="5">
    <source>
        <dbReference type="ARBA" id="ARBA00023251"/>
    </source>
</evidence>
<accession>D6Y738</accession>
<evidence type="ECO:0000256" key="6">
    <source>
        <dbReference type="RuleBase" id="RU361157"/>
    </source>
</evidence>
<keyword evidence="4 6" id="KW-0472">Membrane</keyword>
<dbReference type="STRING" id="469371.Tbis_0909"/>
<evidence type="ECO:0000313" key="9">
    <source>
        <dbReference type="Proteomes" id="UP000006640"/>
    </source>
</evidence>
<feature type="transmembrane region" description="Helical" evidence="6">
    <location>
        <begin position="148"/>
        <end position="170"/>
    </location>
</feature>
<dbReference type="eggNOG" id="COG0842">
    <property type="taxonomic scope" value="Bacteria"/>
</dbReference>
<dbReference type="PANTHER" id="PTHR43229">
    <property type="entry name" value="NODULATION PROTEIN J"/>
    <property type="match status" value="1"/>
</dbReference>
<sequence>MTRTRNAAAAPAMPSALRLGLARGVLETKLFFREKDAVVFTFAFPIVLLVLFGAIFSGEIGGGITITQLYVAGFIGAGVLAAGFQNLGIGIAADRERGTLKRLAGTPMPRSAYFIGKVINVLIVAILETAALLAIGVAWYGIEPPREAARWAAFAWIFVLGVTASTLLGIAVSSVPRSAQSAAAVITLPSIVLQFISGVFIPIGQLPEWLTGIAAVFPLKWMCQGFRWVFLGDAGAALEPAGTYELDRVALVLGAWIIGGLVLCLTTFRWQRRGEG</sequence>
<keyword evidence="6" id="KW-0813">Transport</keyword>
<feature type="domain" description="ABC transmembrane type-2" evidence="7">
    <location>
        <begin position="36"/>
        <end position="271"/>
    </location>
</feature>
<feature type="transmembrane region" description="Helical" evidence="6">
    <location>
        <begin position="114"/>
        <end position="142"/>
    </location>
</feature>
<dbReference type="HOGENOM" id="CLU_039483_4_0_11"/>
<organism evidence="8 9">
    <name type="scientific">Thermobispora bispora (strain ATCC 19993 / DSM 43833 / CBS 139.67 / JCM 10125 / KCTC 9307 / NBRC 14880 / R51)</name>
    <dbReference type="NCBI Taxonomy" id="469371"/>
    <lineage>
        <taxon>Bacteria</taxon>
        <taxon>Bacillati</taxon>
        <taxon>Actinomycetota</taxon>
        <taxon>Actinomycetes</taxon>
        <taxon>Streptosporangiales</taxon>
        <taxon>Streptosporangiaceae</taxon>
        <taxon>Thermobispora</taxon>
    </lineage>
</organism>
<evidence type="ECO:0000256" key="3">
    <source>
        <dbReference type="ARBA" id="ARBA00022989"/>
    </source>
</evidence>
<dbReference type="PIRSF" id="PIRSF006648">
    <property type="entry name" value="DrrB"/>
    <property type="match status" value="1"/>
</dbReference>